<accession>A0ACC3AL78</accession>
<dbReference type="EMBL" id="JAPDRQ010000001">
    <property type="protein sequence ID" value="KAJ9664664.1"/>
    <property type="molecule type" value="Genomic_DNA"/>
</dbReference>
<proteinExistence type="predicted"/>
<dbReference type="Proteomes" id="UP001172386">
    <property type="component" value="Unassembled WGS sequence"/>
</dbReference>
<keyword evidence="2" id="KW-1185">Reference proteome</keyword>
<protein>
    <submittedName>
        <fullName evidence="1">Uncharacterized protein</fullName>
    </submittedName>
</protein>
<organism evidence="1 2">
    <name type="scientific">Neophaeococcomyces mojaviensis</name>
    <dbReference type="NCBI Taxonomy" id="3383035"/>
    <lineage>
        <taxon>Eukaryota</taxon>
        <taxon>Fungi</taxon>
        <taxon>Dikarya</taxon>
        <taxon>Ascomycota</taxon>
        <taxon>Pezizomycotina</taxon>
        <taxon>Eurotiomycetes</taxon>
        <taxon>Chaetothyriomycetidae</taxon>
        <taxon>Chaetothyriales</taxon>
        <taxon>Chaetothyriales incertae sedis</taxon>
        <taxon>Neophaeococcomyces</taxon>
    </lineage>
</organism>
<evidence type="ECO:0000313" key="2">
    <source>
        <dbReference type="Proteomes" id="UP001172386"/>
    </source>
</evidence>
<name>A0ACC3AL78_9EURO</name>
<comment type="caution">
    <text evidence="1">The sequence shown here is derived from an EMBL/GenBank/DDBJ whole genome shotgun (WGS) entry which is preliminary data.</text>
</comment>
<sequence length="661" mass="74581">MDIRKDQFSHEAVRLLEDIADSHFISFDFEFSGIKERRDRAGKPTLEQHYAETRLAVHDYQPLQIGLTLVKLDEEKGRYILQPYNFNITPLPLLRERQFTRKWSMHSGAISFLQRNGFDFGRQMTHGVPYLSLQEESQARTKMTMDAKREDMALKTEDQQLVQHVRDSIEKWQSQSKEHQEDYLNIPNHGIHDARSPGVPMELNSYQRRLVHQVVQNEFPAMKTQGMGHFIQVTNPSSEQQASQKEIEEQQRERDIARAIGFRWLIDGMMGRDISKIPEDYLLAALPSTTDAAEGDAPIKKHLKDLQLKLKDRRKILVGHNCLIDIMFLYKMAIGTLPETLSEFVDHLHDMFPAIIDTKFLSSCFSEKYGRLQLGDVEKDLRNESGTPKIFTSGEFDRYIHDAYLHEAGYDSYITAIVAIKMSSKLRKDGSQRKKDHDRQQEEVAKTAAASPPEFGIQDGYITATESIDSTSSEASNTALPEDSVVSSRNPITAMKAFFAPRSAASGTHHTKQDSVNSVVSNSSSTFSTSSTIDVASSPTSVVAIKTRTDRPSSTTEKPSSVTSASQQTVDRKDESQAAALRSAFASTSIYDKLDSNSAFMPGEDADSKDTEPISTAQKMEQLVKEGKMMPRWHEEGAFWDFYGNKLQVNGTVEGVLKILD</sequence>
<gene>
    <name evidence="1" type="ORF">H2198_000010</name>
</gene>
<reference evidence="1" key="1">
    <citation type="submission" date="2022-10" db="EMBL/GenBank/DDBJ databases">
        <title>Culturing micro-colonial fungi from biological soil crusts in the Mojave desert and describing Neophaeococcomyces mojavensis, and introducing the new genera and species Taxawa tesnikishii.</title>
        <authorList>
            <person name="Kurbessoian T."/>
            <person name="Stajich J.E."/>
        </authorList>
    </citation>
    <scope>NUCLEOTIDE SEQUENCE</scope>
    <source>
        <strain evidence="1">JES_112</strain>
    </source>
</reference>
<evidence type="ECO:0000313" key="1">
    <source>
        <dbReference type="EMBL" id="KAJ9664664.1"/>
    </source>
</evidence>